<comment type="caution">
    <text evidence="1">The sequence shown here is derived from an EMBL/GenBank/DDBJ whole genome shotgun (WGS) entry which is preliminary data.</text>
</comment>
<organism evidence="1 2">
    <name type="scientific">Xenoophorus captivus</name>
    <dbReference type="NCBI Taxonomy" id="1517983"/>
    <lineage>
        <taxon>Eukaryota</taxon>
        <taxon>Metazoa</taxon>
        <taxon>Chordata</taxon>
        <taxon>Craniata</taxon>
        <taxon>Vertebrata</taxon>
        <taxon>Euteleostomi</taxon>
        <taxon>Actinopterygii</taxon>
        <taxon>Neopterygii</taxon>
        <taxon>Teleostei</taxon>
        <taxon>Neoteleostei</taxon>
        <taxon>Acanthomorphata</taxon>
        <taxon>Ovalentaria</taxon>
        <taxon>Atherinomorphae</taxon>
        <taxon>Cyprinodontiformes</taxon>
        <taxon>Goodeidae</taxon>
        <taxon>Xenoophorus</taxon>
    </lineage>
</organism>
<reference evidence="1 2" key="1">
    <citation type="submission" date="2021-06" db="EMBL/GenBank/DDBJ databases">
        <authorList>
            <person name="Palmer J.M."/>
        </authorList>
    </citation>
    <scope>NUCLEOTIDE SEQUENCE [LARGE SCALE GENOMIC DNA]</scope>
    <source>
        <strain evidence="1 2">XC_2019</strain>
        <tissue evidence="1">Muscle</tissue>
    </source>
</reference>
<accession>A0ABV0QUX6</accession>
<dbReference type="Proteomes" id="UP001434883">
    <property type="component" value="Unassembled WGS sequence"/>
</dbReference>
<name>A0ABV0QUX6_9TELE</name>
<proteinExistence type="predicted"/>
<sequence>MINLCLYLGCQIMLGSEFEGGVVMQKGGNVIPTFLLAHTFQELYFSFSGSIRKRKSCKQKGKQLNQWKLFDDLMCPDGKPCFAAARFLWQVEEQNGLCLNSYFHCEKALRGSGFAGGHHNLQIIPT</sequence>
<keyword evidence="2" id="KW-1185">Reference proteome</keyword>
<gene>
    <name evidence="1" type="ORF">XENOCAPTIV_007064</name>
</gene>
<evidence type="ECO:0000313" key="1">
    <source>
        <dbReference type="EMBL" id="MEQ2199651.1"/>
    </source>
</evidence>
<evidence type="ECO:0000313" key="2">
    <source>
        <dbReference type="Proteomes" id="UP001434883"/>
    </source>
</evidence>
<dbReference type="EMBL" id="JAHRIN010025387">
    <property type="protein sequence ID" value="MEQ2199651.1"/>
    <property type="molecule type" value="Genomic_DNA"/>
</dbReference>
<protein>
    <submittedName>
        <fullName evidence="1">Uncharacterized protein</fullName>
    </submittedName>
</protein>